<evidence type="ECO:0000256" key="2">
    <source>
        <dbReference type="SAM" id="MobiDB-lite"/>
    </source>
</evidence>
<comment type="similarity">
    <text evidence="1">Belongs to the serpin family.</text>
</comment>
<keyword evidence="5" id="KW-1185">Reference proteome</keyword>
<dbReference type="GO" id="GO:0004867">
    <property type="term" value="F:serine-type endopeptidase inhibitor activity"/>
    <property type="evidence" value="ECO:0007669"/>
    <property type="project" value="InterPro"/>
</dbReference>
<feature type="region of interest" description="Disordered" evidence="2">
    <location>
        <begin position="395"/>
        <end position="434"/>
    </location>
</feature>
<dbReference type="AlphaFoldDB" id="A0A8C5BTH8"/>
<dbReference type="InterPro" id="IPR036186">
    <property type="entry name" value="Serpin_sf"/>
</dbReference>
<dbReference type="PROSITE" id="PS00284">
    <property type="entry name" value="SERPIN"/>
    <property type="match status" value="1"/>
</dbReference>
<feature type="compositionally biased region" description="Basic and acidic residues" evidence="2">
    <location>
        <begin position="407"/>
        <end position="426"/>
    </location>
</feature>
<evidence type="ECO:0000313" key="5">
    <source>
        <dbReference type="Proteomes" id="UP000694546"/>
    </source>
</evidence>
<evidence type="ECO:0000313" key="4">
    <source>
        <dbReference type="Ensembl" id="ENSGMOP00000050490.1"/>
    </source>
</evidence>
<dbReference type="GO" id="GO:0005615">
    <property type="term" value="C:extracellular space"/>
    <property type="evidence" value="ECO:0007669"/>
    <property type="project" value="InterPro"/>
</dbReference>
<dbReference type="Gene3D" id="3.30.497.10">
    <property type="entry name" value="Antithrombin, subunit I, domain 2"/>
    <property type="match status" value="1"/>
</dbReference>
<reference evidence="4" key="2">
    <citation type="submission" date="2025-09" db="UniProtKB">
        <authorList>
            <consortium name="Ensembl"/>
        </authorList>
    </citation>
    <scope>IDENTIFICATION</scope>
</reference>
<organism evidence="4 5">
    <name type="scientific">Gadus morhua</name>
    <name type="common">Atlantic cod</name>
    <dbReference type="NCBI Taxonomy" id="8049"/>
    <lineage>
        <taxon>Eukaryota</taxon>
        <taxon>Metazoa</taxon>
        <taxon>Chordata</taxon>
        <taxon>Craniata</taxon>
        <taxon>Vertebrata</taxon>
        <taxon>Euteleostomi</taxon>
        <taxon>Actinopterygii</taxon>
        <taxon>Neopterygii</taxon>
        <taxon>Teleostei</taxon>
        <taxon>Neoteleostei</taxon>
        <taxon>Acanthomorphata</taxon>
        <taxon>Zeiogadaria</taxon>
        <taxon>Gadariae</taxon>
        <taxon>Gadiformes</taxon>
        <taxon>Gadoidei</taxon>
        <taxon>Gadidae</taxon>
        <taxon>Gadus</taxon>
    </lineage>
</organism>
<evidence type="ECO:0000256" key="1">
    <source>
        <dbReference type="RuleBase" id="RU000411"/>
    </source>
</evidence>
<dbReference type="SUPFAM" id="SSF56574">
    <property type="entry name" value="Serpins"/>
    <property type="match status" value="1"/>
</dbReference>
<dbReference type="Ensembl" id="ENSGMOT00000039860.1">
    <property type="protein sequence ID" value="ENSGMOP00000050490.1"/>
    <property type="gene ID" value="ENSGMOG00000010399.2"/>
</dbReference>
<dbReference type="InterPro" id="IPR023795">
    <property type="entry name" value="Serpin_CS"/>
</dbReference>
<sequence>MPSIVLYSGHLLMECMGRMCAGSRSETVSEEDLDGSCESVGKSRRSLGLIARALQKSGLKLLAKLEPTEAEPNVIISPLSISLALSQLALGAVNETEGLLMNYLHGNNLSCYHETLHKALEQLKSDDLQIATRIFLAQGLELKQKFAEDSQRFYESKPVALEGLQQVNSWVAQATKGKIPEFLTSLPPQLLLMLINAVHFKGEWIARFDPQLTSKGVFYLNDNQLVDVEMMEGPKHPMSVYVDPIMEAHVARLRFQKRKSLILVLPTSGQVNVSRLAETLSLSEVYSRLPQEQDVKVTLPKLKLEYGQELKKAFTNLDLGLIFSNPDLSGIAEGSLIVTSVKHKSSMELNEEGAEATAATAVIISRMSTPIFSVDRPFFFSLVDDKTKVPIMMGVVNNPNPGAPTMRRPEPGNKDKEGYPVDKSEVSSKGLPPK</sequence>
<dbReference type="SMART" id="SM00093">
    <property type="entry name" value="SERPIN"/>
    <property type="match status" value="1"/>
</dbReference>
<name>A0A8C5BTH8_GADMO</name>
<dbReference type="InterPro" id="IPR042185">
    <property type="entry name" value="Serpin_sf_2"/>
</dbReference>
<dbReference type="InterPro" id="IPR000215">
    <property type="entry name" value="Serpin_fam"/>
</dbReference>
<feature type="domain" description="Serpin" evidence="3">
    <location>
        <begin position="59"/>
        <end position="399"/>
    </location>
</feature>
<dbReference type="InterPro" id="IPR023796">
    <property type="entry name" value="Serpin_dom"/>
</dbReference>
<dbReference type="Proteomes" id="UP000694546">
    <property type="component" value="Chromosome 16"/>
</dbReference>
<dbReference type="PANTHER" id="PTHR11461">
    <property type="entry name" value="SERINE PROTEASE INHIBITOR, SERPIN"/>
    <property type="match status" value="1"/>
</dbReference>
<protein>
    <recommendedName>
        <fullName evidence="3">Serpin domain-containing protein</fullName>
    </recommendedName>
</protein>
<dbReference type="Gene3D" id="2.30.39.10">
    <property type="entry name" value="Alpha-1-antitrypsin, domain 1"/>
    <property type="match status" value="1"/>
</dbReference>
<evidence type="ECO:0000259" key="3">
    <source>
        <dbReference type="SMART" id="SM00093"/>
    </source>
</evidence>
<dbReference type="Pfam" id="PF00079">
    <property type="entry name" value="Serpin"/>
    <property type="match status" value="1"/>
</dbReference>
<proteinExistence type="inferred from homology"/>
<dbReference type="PANTHER" id="PTHR11461:SF20">
    <property type="entry name" value="ALPHA-2-ANTIPLASMIN"/>
    <property type="match status" value="1"/>
</dbReference>
<accession>A0A8C5BTH8</accession>
<dbReference type="GeneTree" id="ENSGT00940000158386"/>
<reference evidence="4" key="1">
    <citation type="submission" date="2025-08" db="UniProtKB">
        <authorList>
            <consortium name="Ensembl"/>
        </authorList>
    </citation>
    <scope>IDENTIFICATION</scope>
</reference>
<dbReference type="InterPro" id="IPR042178">
    <property type="entry name" value="Serpin_sf_1"/>
</dbReference>